<sequence length="418" mass="47129">MTSVHTAATAAATAGSAAPRKDSDTTPSESARRRNSSPMTMVDYLRLAAFIMFFVGHSIMVNLCQLAVSPWLILVSKRVNRKFNQQAERWFCTVLLAATSIWAPTRLVLTGDRELGSSSAAGDIGGDESSWFAPAVEHGCMLISNHQTYFDWIIIWILSYLQKCDGYIKIILKGELKNVPVFGWGMQFLDFMFLKRKWADDQRTFETHMQRIIDHDDPAWLLIFPEGTVVCKKRIAISDAYAAKTGLRRPEHTLLPRTNGSRVCLNKLRGRIPYIYDLTVGYEGLRKGDIPEDEYGLVSMYGKSIYPSEVHIHVKRYAVADIPADEEGFSAWMQNVFVEKDIRMGRFYELGHFPHDHEEDPAIPVDSPVLRVAKPARAGNLPAELISMWIQFLAIIIPARYVLSHVLSGVWHALSGIL</sequence>
<dbReference type="Pfam" id="PF01553">
    <property type="entry name" value="Acyltransferase"/>
    <property type="match status" value="1"/>
</dbReference>
<evidence type="ECO:0000313" key="7">
    <source>
        <dbReference type="EMBL" id="KAJ1725671.1"/>
    </source>
</evidence>
<protein>
    <recommendedName>
        <fullName evidence="6">Phospholipid/glycerol acyltransferase domain-containing protein</fullName>
    </recommendedName>
</protein>
<dbReference type="Proteomes" id="UP001149813">
    <property type="component" value="Unassembled WGS sequence"/>
</dbReference>
<dbReference type="PANTHER" id="PTHR10983:SF16">
    <property type="entry name" value="LYSOCARDIOLIPIN ACYLTRANSFERASE 1"/>
    <property type="match status" value="1"/>
</dbReference>
<keyword evidence="5" id="KW-0472">Membrane</keyword>
<dbReference type="GO" id="GO:0005783">
    <property type="term" value="C:endoplasmic reticulum"/>
    <property type="evidence" value="ECO:0007669"/>
    <property type="project" value="TreeGrafter"/>
</dbReference>
<accession>A0A9W7Y2F7</accession>
<evidence type="ECO:0000313" key="8">
    <source>
        <dbReference type="Proteomes" id="UP001149813"/>
    </source>
</evidence>
<evidence type="ECO:0000256" key="4">
    <source>
        <dbReference type="SAM" id="MobiDB-lite"/>
    </source>
</evidence>
<dbReference type="CDD" id="cd07990">
    <property type="entry name" value="LPLAT_LCLAT1-like"/>
    <property type="match status" value="1"/>
</dbReference>
<dbReference type="EMBL" id="JANBOJ010000002">
    <property type="protein sequence ID" value="KAJ1725671.1"/>
    <property type="molecule type" value="Genomic_DNA"/>
</dbReference>
<keyword evidence="3" id="KW-0012">Acyltransferase</keyword>
<dbReference type="Pfam" id="PF16076">
    <property type="entry name" value="Acyltransf_C"/>
    <property type="match status" value="1"/>
</dbReference>
<keyword evidence="5" id="KW-1133">Transmembrane helix</keyword>
<proteinExistence type="inferred from homology"/>
<evidence type="ECO:0000256" key="5">
    <source>
        <dbReference type="SAM" id="Phobius"/>
    </source>
</evidence>
<dbReference type="AlphaFoldDB" id="A0A9W7Y2F7"/>
<dbReference type="SMART" id="SM00563">
    <property type="entry name" value="PlsC"/>
    <property type="match status" value="1"/>
</dbReference>
<dbReference type="SUPFAM" id="SSF69593">
    <property type="entry name" value="Glycerol-3-phosphate (1)-acyltransferase"/>
    <property type="match status" value="1"/>
</dbReference>
<keyword evidence="2" id="KW-0808">Transferase</keyword>
<dbReference type="InterPro" id="IPR032098">
    <property type="entry name" value="Acyltransf_C"/>
</dbReference>
<dbReference type="OrthoDB" id="189226at2759"/>
<feature type="domain" description="Phospholipid/glycerol acyltransferase" evidence="6">
    <location>
        <begin position="140"/>
        <end position="262"/>
    </location>
</feature>
<keyword evidence="8" id="KW-1185">Reference proteome</keyword>
<dbReference type="PANTHER" id="PTHR10983">
    <property type="entry name" value="1-ACYLGLYCEROL-3-PHOSPHATE ACYLTRANSFERASE-RELATED"/>
    <property type="match status" value="1"/>
</dbReference>
<evidence type="ECO:0000259" key="6">
    <source>
        <dbReference type="SMART" id="SM00563"/>
    </source>
</evidence>
<dbReference type="InterPro" id="IPR002123">
    <property type="entry name" value="Plipid/glycerol_acylTrfase"/>
</dbReference>
<evidence type="ECO:0000256" key="2">
    <source>
        <dbReference type="ARBA" id="ARBA00022679"/>
    </source>
</evidence>
<name>A0A9W7Y2F7_9FUNG</name>
<evidence type="ECO:0000256" key="3">
    <source>
        <dbReference type="ARBA" id="ARBA00023315"/>
    </source>
</evidence>
<keyword evidence="5" id="KW-0812">Transmembrane</keyword>
<dbReference type="GO" id="GO:0016746">
    <property type="term" value="F:acyltransferase activity"/>
    <property type="evidence" value="ECO:0007669"/>
    <property type="project" value="UniProtKB-KW"/>
</dbReference>
<feature type="region of interest" description="Disordered" evidence="4">
    <location>
        <begin position="1"/>
        <end position="35"/>
    </location>
</feature>
<feature type="transmembrane region" description="Helical" evidence="5">
    <location>
        <begin position="44"/>
        <end position="68"/>
    </location>
</feature>
<gene>
    <name evidence="7" type="ORF">LPJ53_000150</name>
</gene>
<dbReference type="GO" id="GO:0036149">
    <property type="term" value="P:phosphatidylinositol acyl-chain remodeling"/>
    <property type="evidence" value="ECO:0007669"/>
    <property type="project" value="TreeGrafter"/>
</dbReference>
<comment type="similarity">
    <text evidence="1">Belongs to the 1-acyl-sn-glycerol-3-phosphate acyltransferase family.</text>
</comment>
<reference evidence="7" key="1">
    <citation type="submission" date="2022-07" db="EMBL/GenBank/DDBJ databases">
        <title>Phylogenomic reconstructions and comparative analyses of Kickxellomycotina fungi.</title>
        <authorList>
            <person name="Reynolds N.K."/>
            <person name="Stajich J.E."/>
            <person name="Barry K."/>
            <person name="Grigoriev I.V."/>
            <person name="Crous P."/>
            <person name="Smith M.E."/>
        </authorList>
    </citation>
    <scope>NUCLEOTIDE SEQUENCE</scope>
    <source>
        <strain evidence="7">NBRC 32514</strain>
    </source>
</reference>
<feature type="compositionally biased region" description="Low complexity" evidence="4">
    <location>
        <begin position="1"/>
        <end position="18"/>
    </location>
</feature>
<comment type="caution">
    <text evidence="7">The sequence shown here is derived from an EMBL/GenBank/DDBJ whole genome shotgun (WGS) entry which is preliminary data.</text>
</comment>
<evidence type="ECO:0000256" key="1">
    <source>
        <dbReference type="ARBA" id="ARBA00008655"/>
    </source>
</evidence>
<organism evidence="7 8">
    <name type="scientific">Coemansia erecta</name>
    <dbReference type="NCBI Taxonomy" id="147472"/>
    <lineage>
        <taxon>Eukaryota</taxon>
        <taxon>Fungi</taxon>
        <taxon>Fungi incertae sedis</taxon>
        <taxon>Zoopagomycota</taxon>
        <taxon>Kickxellomycotina</taxon>
        <taxon>Kickxellomycetes</taxon>
        <taxon>Kickxellales</taxon>
        <taxon>Kickxellaceae</taxon>
        <taxon>Coemansia</taxon>
    </lineage>
</organism>